<dbReference type="Gene3D" id="1.10.10.60">
    <property type="entry name" value="Homeodomain-like"/>
    <property type="match status" value="1"/>
</dbReference>
<dbReference type="Pfam" id="PF12833">
    <property type="entry name" value="HTH_18"/>
    <property type="match status" value="1"/>
</dbReference>
<protein>
    <submittedName>
        <fullName evidence="5">Transcriptional regulator, AraC family</fullName>
    </submittedName>
</protein>
<name>A0A126SXP3_9BACT</name>
<dbReference type="EMBL" id="KU144967">
    <property type="protein sequence ID" value="AMK59068.1"/>
    <property type="molecule type" value="Genomic_DNA"/>
</dbReference>
<evidence type="ECO:0000256" key="2">
    <source>
        <dbReference type="ARBA" id="ARBA00023125"/>
    </source>
</evidence>
<dbReference type="GO" id="GO:0003700">
    <property type="term" value="F:DNA-binding transcription factor activity"/>
    <property type="evidence" value="ECO:0007669"/>
    <property type="project" value="InterPro"/>
</dbReference>
<dbReference type="PANTHER" id="PTHR46796">
    <property type="entry name" value="HTH-TYPE TRANSCRIPTIONAL ACTIVATOR RHAS-RELATED"/>
    <property type="match status" value="1"/>
</dbReference>
<evidence type="ECO:0000313" key="5">
    <source>
        <dbReference type="EMBL" id="AMK59068.1"/>
    </source>
</evidence>
<dbReference type="InterPro" id="IPR050204">
    <property type="entry name" value="AraC_XylS_family_regulators"/>
</dbReference>
<dbReference type="InterPro" id="IPR018060">
    <property type="entry name" value="HTH_AraC"/>
</dbReference>
<keyword evidence="3" id="KW-0804">Transcription</keyword>
<dbReference type="PROSITE" id="PS01124">
    <property type="entry name" value="HTH_ARAC_FAMILY_2"/>
    <property type="match status" value="1"/>
</dbReference>
<feature type="domain" description="HTH araC/xylS-type" evidence="4">
    <location>
        <begin position="212"/>
        <end position="313"/>
    </location>
</feature>
<dbReference type="InterPro" id="IPR009057">
    <property type="entry name" value="Homeodomain-like_sf"/>
</dbReference>
<dbReference type="SUPFAM" id="SSF46689">
    <property type="entry name" value="Homeodomain-like"/>
    <property type="match status" value="2"/>
</dbReference>
<dbReference type="GO" id="GO:0043565">
    <property type="term" value="F:sequence-specific DNA binding"/>
    <property type="evidence" value="ECO:0007669"/>
    <property type="project" value="InterPro"/>
</dbReference>
<dbReference type="SMART" id="SM00342">
    <property type="entry name" value="HTH_ARAC"/>
    <property type="match status" value="1"/>
</dbReference>
<dbReference type="PANTHER" id="PTHR46796:SF7">
    <property type="entry name" value="ARAC FAMILY TRANSCRIPTIONAL REGULATOR"/>
    <property type="match status" value="1"/>
</dbReference>
<sequence length="327" mass="36341">MRRSHNDAVRPARSIAVDGTAEDVRMDGVYFFRTSASGPFAKVMDPGDFSYCIMLRRGRMRLVMDFPAPRTIDLEPGDIVGISGLAPHLLHSLPRVENCPTTGFERQPISERPNASDDVELIVGVAPSESIALSNMILGPVLVSPSLVPECSRRIWKAAELLEEEFRGVEHEHGHSIIVRRIAEIMLINMTRALLVERERADGPAPELMGRRGVLTAIRAFLDAPLSNWDVESLARIAGMSRAKFAEEFKRAMGRTPMQTLGRIRLTLIARKLVTEELSVDEAADIAGYSSSAAFIRAFNREFGATPLRWRKQREAEKSPAGFSDKF</sequence>
<evidence type="ECO:0000256" key="1">
    <source>
        <dbReference type="ARBA" id="ARBA00023015"/>
    </source>
</evidence>
<accession>A0A126SXP3</accession>
<proteinExistence type="predicted"/>
<dbReference type="Pfam" id="PF12852">
    <property type="entry name" value="Cupin_6"/>
    <property type="match status" value="1"/>
</dbReference>
<dbReference type="InterPro" id="IPR018062">
    <property type="entry name" value="HTH_AraC-typ_CS"/>
</dbReference>
<organism evidence="5">
    <name type="scientific">uncultured bacterium UPO37</name>
    <dbReference type="NCBI Taxonomy" id="1776964"/>
    <lineage>
        <taxon>Bacteria</taxon>
        <taxon>environmental samples</taxon>
    </lineage>
</organism>
<reference evidence="5" key="1">
    <citation type="journal article" date="2016" name="Appl. Environ. Microbiol.">
        <title>Functional Metagenomics of a Biostimulated Petroleum-Contaminated Soil Reveals an Extraordinary Diversity of Extradiol Dioxygenases.</title>
        <authorList>
            <person name="Terron-Gonzalez L."/>
            <person name="Martin-Cabello G."/>
            <person name="Ferrer M."/>
            <person name="Santero E."/>
        </authorList>
    </citation>
    <scope>NUCLEOTIDE SEQUENCE</scope>
</reference>
<dbReference type="AlphaFoldDB" id="A0A126SXP3"/>
<keyword evidence="2" id="KW-0238">DNA-binding</keyword>
<keyword evidence="1" id="KW-0805">Transcription regulation</keyword>
<dbReference type="PROSITE" id="PS00041">
    <property type="entry name" value="HTH_ARAC_FAMILY_1"/>
    <property type="match status" value="1"/>
</dbReference>
<evidence type="ECO:0000259" key="4">
    <source>
        <dbReference type="PROSITE" id="PS01124"/>
    </source>
</evidence>
<dbReference type="InterPro" id="IPR032783">
    <property type="entry name" value="AraC_lig"/>
</dbReference>
<evidence type="ECO:0000256" key="3">
    <source>
        <dbReference type="ARBA" id="ARBA00023163"/>
    </source>
</evidence>